<proteinExistence type="predicted"/>
<dbReference type="InterPro" id="IPR014054">
    <property type="entry name" value="Phage_regulatory_Rha"/>
</dbReference>
<evidence type="ECO:0000313" key="3">
    <source>
        <dbReference type="Proteomes" id="UP000282435"/>
    </source>
</evidence>
<evidence type="ECO:0000259" key="1">
    <source>
        <dbReference type="Pfam" id="PF03374"/>
    </source>
</evidence>
<feature type="domain" description="Antirepressor protein C-terminal" evidence="1">
    <location>
        <begin position="129"/>
        <end position="230"/>
    </location>
</feature>
<organism evidence="2 3">
    <name type="scientific">Eikenella corrodens</name>
    <dbReference type="NCBI Taxonomy" id="539"/>
    <lineage>
        <taxon>Bacteria</taxon>
        <taxon>Pseudomonadati</taxon>
        <taxon>Pseudomonadota</taxon>
        <taxon>Betaproteobacteria</taxon>
        <taxon>Neisseriales</taxon>
        <taxon>Neisseriaceae</taxon>
        <taxon>Eikenella</taxon>
    </lineage>
</organism>
<dbReference type="Pfam" id="PF09669">
    <property type="entry name" value="Phage_pRha"/>
    <property type="match status" value="1"/>
</dbReference>
<dbReference type="AlphaFoldDB" id="A0A3S9SGF5"/>
<dbReference type="EMBL" id="CP034670">
    <property type="protein sequence ID" value="AZR58586.1"/>
    <property type="molecule type" value="Genomic_DNA"/>
</dbReference>
<evidence type="ECO:0000313" key="2">
    <source>
        <dbReference type="EMBL" id="AZR58586.1"/>
    </source>
</evidence>
<dbReference type="RefSeq" id="WP_126982158.1">
    <property type="nucleotide sequence ID" value="NZ_CP034670.1"/>
</dbReference>
<protein>
    <submittedName>
        <fullName evidence="2">DNA-binding protein</fullName>
    </submittedName>
</protein>
<dbReference type="Pfam" id="PF03374">
    <property type="entry name" value="ANT"/>
    <property type="match status" value="1"/>
</dbReference>
<dbReference type="GO" id="GO:0003677">
    <property type="term" value="F:DNA binding"/>
    <property type="evidence" value="ECO:0007669"/>
    <property type="project" value="UniProtKB-KW"/>
</dbReference>
<dbReference type="Proteomes" id="UP000282435">
    <property type="component" value="Chromosome"/>
</dbReference>
<sequence>MNQIIQIGKQQQPLMSSREIAQLCEKRHDHVLRDIENLNATYAEMAFPKIGESKYISQLNGIEYREYLLTREQCIDLITGYRADVRIRINRRWMELEEQAAPSVPQTLPEALRLAADLAERNEQQAALLAEARPKAQALERISRADGDLCITDAAKLLKLRPKDLFGLLSMHRWIYKRDGRGSWIGYQDKVQQGLIRHSEHRYTDSSGTEQLRAQVYLTPKGITRLAQMVETEAGHA</sequence>
<reference evidence="2 3" key="1">
    <citation type="submission" date="2018-12" db="EMBL/GenBank/DDBJ databases">
        <title>Genome sequencing of Eikenella corrodens KCOM 3110 (= JS217).</title>
        <authorList>
            <person name="Koo J.-K."/>
            <person name="Park S.-N."/>
            <person name="Lim Y.K."/>
        </authorList>
    </citation>
    <scope>NUCLEOTIDE SEQUENCE [LARGE SCALE GENOMIC DNA]</scope>
    <source>
        <strain evidence="2 3">KCOM 3110</strain>
    </source>
</reference>
<gene>
    <name evidence="2" type="ORF">ELB75_00120</name>
</gene>
<keyword evidence="2" id="KW-0238">DNA-binding</keyword>
<name>A0A3S9SGF5_EIKCO</name>
<dbReference type="InterPro" id="IPR005039">
    <property type="entry name" value="Ant_C"/>
</dbReference>
<accession>A0A3S9SGF5</accession>
<dbReference type="OrthoDB" id="8611785at2"/>